<dbReference type="RefSeq" id="WP_419190842.1">
    <property type="nucleotide sequence ID" value="NZ_CP036434.1"/>
</dbReference>
<dbReference type="EMBL" id="CP036434">
    <property type="protein sequence ID" value="QDV04879.1"/>
    <property type="molecule type" value="Genomic_DNA"/>
</dbReference>
<gene>
    <name evidence="1" type="ORF">Poly30_03730</name>
</gene>
<evidence type="ECO:0000313" key="2">
    <source>
        <dbReference type="Proteomes" id="UP000320390"/>
    </source>
</evidence>
<dbReference type="Proteomes" id="UP000320390">
    <property type="component" value="Chromosome"/>
</dbReference>
<name>A0A518ELA6_9BACT</name>
<reference evidence="1 2" key="1">
    <citation type="submission" date="2019-02" db="EMBL/GenBank/DDBJ databases">
        <title>Deep-cultivation of Planctomycetes and their phenomic and genomic characterization uncovers novel biology.</title>
        <authorList>
            <person name="Wiegand S."/>
            <person name="Jogler M."/>
            <person name="Boedeker C."/>
            <person name="Pinto D."/>
            <person name="Vollmers J."/>
            <person name="Rivas-Marin E."/>
            <person name="Kohn T."/>
            <person name="Peeters S.H."/>
            <person name="Heuer A."/>
            <person name="Rast P."/>
            <person name="Oberbeckmann S."/>
            <person name="Bunk B."/>
            <person name="Jeske O."/>
            <person name="Meyerdierks A."/>
            <person name="Storesund J.E."/>
            <person name="Kallscheuer N."/>
            <person name="Luecker S."/>
            <person name="Lage O.M."/>
            <person name="Pohl T."/>
            <person name="Merkel B.J."/>
            <person name="Hornburger P."/>
            <person name="Mueller R.-W."/>
            <person name="Bruemmer F."/>
            <person name="Labrenz M."/>
            <person name="Spormann A.M."/>
            <person name="Op den Camp H."/>
            <person name="Overmann J."/>
            <person name="Amann R."/>
            <person name="Jetten M.S.M."/>
            <person name="Mascher T."/>
            <person name="Medema M.H."/>
            <person name="Devos D.P."/>
            <person name="Kaster A.-K."/>
            <person name="Ovreas L."/>
            <person name="Rohde M."/>
            <person name="Galperin M.Y."/>
            <person name="Jogler C."/>
        </authorList>
    </citation>
    <scope>NUCLEOTIDE SEQUENCE [LARGE SCALE GENOMIC DNA]</scope>
    <source>
        <strain evidence="1 2">Poly30</strain>
    </source>
</reference>
<evidence type="ECO:0000313" key="1">
    <source>
        <dbReference type="EMBL" id="QDV04879.1"/>
    </source>
</evidence>
<accession>A0A518ELA6</accession>
<sequence>MGQLSLARIGAIDALAGSFRIDEFTSAEAGWQIYLTCDSAIQP</sequence>
<organism evidence="1 2">
    <name type="scientific">Saltatorellus ferox</name>
    <dbReference type="NCBI Taxonomy" id="2528018"/>
    <lineage>
        <taxon>Bacteria</taxon>
        <taxon>Pseudomonadati</taxon>
        <taxon>Planctomycetota</taxon>
        <taxon>Planctomycetia</taxon>
        <taxon>Planctomycetia incertae sedis</taxon>
        <taxon>Saltatorellus</taxon>
    </lineage>
</organism>
<dbReference type="AlphaFoldDB" id="A0A518ELA6"/>
<keyword evidence="2" id="KW-1185">Reference proteome</keyword>
<proteinExistence type="predicted"/>
<protein>
    <submittedName>
        <fullName evidence="1">Uncharacterized protein</fullName>
    </submittedName>
</protein>